<dbReference type="SUPFAM" id="SSF57783">
    <property type="entry name" value="Zinc beta-ribbon"/>
    <property type="match status" value="2"/>
</dbReference>
<feature type="active site" description="O-(5'-phospho-DNA)-tyrosine intermediate" evidence="10">
    <location>
        <position position="327"/>
    </location>
</feature>
<dbReference type="EMBL" id="CAACVI010000051">
    <property type="protein sequence ID" value="VEN75358.1"/>
    <property type="molecule type" value="Genomic_DNA"/>
</dbReference>
<evidence type="ECO:0000256" key="6">
    <source>
        <dbReference type="ARBA" id="ARBA00022842"/>
    </source>
</evidence>
<dbReference type="PANTHER" id="PTHR42785:SF1">
    <property type="entry name" value="DNA TOPOISOMERASE"/>
    <property type="match status" value="1"/>
</dbReference>
<evidence type="ECO:0000256" key="7">
    <source>
        <dbReference type="ARBA" id="ARBA00023029"/>
    </source>
</evidence>
<keyword evidence="5" id="KW-0862">Zinc</keyword>
<dbReference type="InterPro" id="IPR013825">
    <property type="entry name" value="Topo_IA_cen_sub2"/>
</dbReference>
<feature type="region of interest" description="Interaction with DNA" evidence="10">
    <location>
        <begin position="191"/>
        <end position="196"/>
    </location>
</feature>
<dbReference type="InterPro" id="IPR013826">
    <property type="entry name" value="Topo_IA_cen_sub3"/>
</dbReference>
<dbReference type="CDD" id="cd00186">
    <property type="entry name" value="TOP1Ac"/>
    <property type="match status" value="1"/>
</dbReference>
<dbReference type="InterPro" id="IPR028612">
    <property type="entry name" value="Topoisom_1_IA"/>
</dbReference>
<dbReference type="HAMAP" id="MF_00952">
    <property type="entry name" value="Topoisom_1_prok"/>
    <property type="match status" value="1"/>
</dbReference>
<keyword evidence="4" id="KW-0863">Zinc-finger</keyword>
<dbReference type="InterPro" id="IPR013498">
    <property type="entry name" value="Topo_IA_Znf"/>
</dbReference>
<organism evidence="14">
    <name type="scientific">uncultured Desulfobacteraceae bacterium</name>
    <dbReference type="NCBI Taxonomy" id="218296"/>
    <lineage>
        <taxon>Bacteria</taxon>
        <taxon>Pseudomonadati</taxon>
        <taxon>Thermodesulfobacteriota</taxon>
        <taxon>Desulfobacteria</taxon>
        <taxon>Desulfobacterales</taxon>
        <taxon>Desulfobacteraceae</taxon>
        <taxon>environmental samples</taxon>
    </lineage>
</organism>
<reference evidence="14" key="1">
    <citation type="submission" date="2019-01" db="EMBL/GenBank/DDBJ databases">
        <authorList>
            <consortium name="Genoscope - CEA"/>
            <person name="William W."/>
        </authorList>
    </citation>
    <scope>NUCLEOTIDE SEQUENCE</scope>
    <source>
        <strain evidence="14">CR-1</strain>
    </source>
</reference>
<feature type="compositionally biased region" description="Basic residues" evidence="11">
    <location>
        <begin position="21"/>
        <end position="30"/>
    </location>
</feature>
<feature type="site" description="Interaction with DNA" evidence="10">
    <location>
        <position position="176"/>
    </location>
</feature>
<dbReference type="PANTHER" id="PTHR42785">
    <property type="entry name" value="DNA TOPOISOMERASE, TYPE IA, CORE"/>
    <property type="match status" value="1"/>
</dbReference>
<evidence type="ECO:0000259" key="13">
    <source>
        <dbReference type="PROSITE" id="PS52039"/>
    </source>
</evidence>
<comment type="function">
    <text evidence="10">Releases the supercoiling and torsional tension of DNA, which is introduced during the DNA replication and transcription, by transiently cleaving and rejoining one strand of the DNA duplex. Introduces a single-strand break via transesterification at a target site in duplex DNA. The scissile phosphodiester is attacked by the catalytic tyrosine of the enzyme, resulting in the formation of a DNA-(5'-phosphotyrosyl)-enzyme intermediate and the expulsion of a 3'-OH DNA strand. The free DNA strand then undergoes passage around the unbroken strand, thus removing DNA supercoils. Finally, in the religation step, the DNA 3'-OH attacks the covalent intermediate to expel the active-site tyrosine and restore the DNA phosphodiester backbone.</text>
</comment>
<dbReference type="InterPro" id="IPR003601">
    <property type="entry name" value="Topo_IA_2"/>
</dbReference>
<dbReference type="CDD" id="cd03363">
    <property type="entry name" value="TOPRIM_TopoIA_TopoI"/>
    <property type="match status" value="1"/>
</dbReference>
<dbReference type="Pfam" id="PF01131">
    <property type="entry name" value="Topoisom_bac"/>
    <property type="match status" value="1"/>
</dbReference>
<dbReference type="PROSITE" id="PS52039">
    <property type="entry name" value="TOPO_IA_2"/>
    <property type="match status" value="1"/>
</dbReference>
<feature type="site" description="Interaction with DNA" evidence="10">
    <location>
        <position position="168"/>
    </location>
</feature>
<keyword evidence="7 10" id="KW-0799">Topoisomerase</keyword>
<dbReference type="SMART" id="SM00493">
    <property type="entry name" value="TOPRIM"/>
    <property type="match status" value="1"/>
</dbReference>
<evidence type="ECO:0000256" key="3">
    <source>
        <dbReference type="ARBA" id="ARBA00022723"/>
    </source>
</evidence>
<keyword evidence="6" id="KW-0460">Magnesium</keyword>
<feature type="site" description="Interaction with DNA" evidence="10">
    <location>
        <position position="167"/>
    </location>
</feature>
<comment type="caution">
    <text evidence="10">Lacks conserved residue(s) required for the propagation of feature annotation.</text>
</comment>
<evidence type="ECO:0000256" key="8">
    <source>
        <dbReference type="ARBA" id="ARBA00023125"/>
    </source>
</evidence>
<feature type="site" description="Interaction with DNA" evidence="10">
    <location>
        <position position="171"/>
    </location>
</feature>
<evidence type="ECO:0000313" key="14">
    <source>
        <dbReference type="EMBL" id="VEN75358.1"/>
    </source>
</evidence>
<keyword evidence="9 10" id="KW-0413">Isomerase</keyword>
<gene>
    <name evidence="10 14" type="primary">topA</name>
    <name evidence="14" type="ORF">EPICR_80050</name>
</gene>
<evidence type="ECO:0000256" key="11">
    <source>
        <dbReference type="SAM" id="MobiDB-lite"/>
    </source>
</evidence>
<dbReference type="InterPro" id="IPR000380">
    <property type="entry name" value="Topo_IA"/>
</dbReference>
<feature type="site" description="Interaction with DNA" evidence="10">
    <location>
        <position position="329"/>
    </location>
</feature>
<feature type="region of interest" description="Disordered" evidence="11">
    <location>
        <begin position="1"/>
        <end position="30"/>
    </location>
</feature>
<dbReference type="Gene3D" id="3.40.50.140">
    <property type="match status" value="1"/>
</dbReference>
<dbReference type="GO" id="GO:0006265">
    <property type="term" value="P:DNA topological change"/>
    <property type="evidence" value="ECO:0007669"/>
    <property type="project" value="UniProtKB-UniRule"/>
</dbReference>
<dbReference type="InterPro" id="IPR023406">
    <property type="entry name" value="Topo_IA_AS"/>
</dbReference>
<evidence type="ECO:0000256" key="2">
    <source>
        <dbReference type="ARBA" id="ARBA00009446"/>
    </source>
</evidence>
<protein>
    <recommendedName>
        <fullName evidence="10">DNA topoisomerase 1</fullName>
        <ecNumber evidence="10">5.6.2.1</ecNumber>
    </recommendedName>
    <alternativeName>
        <fullName evidence="10">DNA topoisomerase I</fullName>
    </alternativeName>
</protein>
<evidence type="ECO:0000256" key="5">
    <source>
        <dbReference type="ARBA" id="ARBA00022833"/>
    </source>
</evidence>
<keyword evidence="8 10" id="KW-0238">DNA-binding</keyword>
<comment type="subunit">
    <text evidence="10">Monomer.</text>
</comment>
<evidence type="ECO:0000256" key="4">
    <source>
        <dbReference type="ARBA" id="ARBA00022771"/>
    </source>
</evidence>
<dbReference type="InterPro" id="IPR005733">
    <property type="entry name" value="TopoI_bac-type"/>
</dbReference>
<dbReference type="Gene3D" id="1.10.290.10">
    <property type="entry name" value="Topoisomerase I, domain 4"/>
    <property type="match status" value="1"/>
</dbReference>
<dbReference type="Pfam" id="PF01751">
    <property type="entry name" value="Toprim"/>
    <property type="match status" value="1"/>
</dbReference>
<dbReference type="Pfam" id="PF01396">
    <property type="entry name" value="Zn_ribbon_Top1"/>
    <property type="match status" value="4"/>
</dbReference>
<evidence type="ECO:0000259" key="12">
    <source>
        <dbReference type="PROSITE" id="PS50880"/>
    </source>
</evidence>
<accession>A0A484HP53</accession>
<dbReference type="GO" id="GO:0003677">
    <property type="term" value="F:DNA binding"/>
    <property type="evidence" value="ECO:0007669"/>
    <property type="project" value="UniProtKB-KW"/>
</dbReference>
<dbReference type="EC" id="5.6.2.1" evidence="10"/>
<dbReference type="InterPro" id="IPR006171">
    <property type="entry name" value="TOPRIM_dom"/>
</dbReference>
<name>A0A484HP53_9BACT</name>
<dbReference type="InterPro" id="IPR023405">
    <property type="entry name" value="Topo_IA_core_domain"/>
</dbReference>
<dbReference type="SMART" id="SM00437">
    <property type="entry name" value="TOP1Ac"/>
    <property type="match status" value="1"/>
</dbReference>
<dbReference type="PRINTS" id="PR00417">
    <property type="entry name" value="PRTPISMRASEI"/>
</dbReference>
<dbReference type="InterPro" id="IPR003602">
    <property type="entry name" value="Topo_IA_DNA-bd_dom"/>
</dbReference>
<comment type="similarity">
    <text evidence="2 10">Belongs to the type IA topoisomerase family.</text>
</comment>
<feature type="site" description="Interaction with DNA" evidence="10">
    <location>
        <position position="61"/>
    </location>
</feature>
<comment type="catalytic activity">
    <reaction evidence="1 10">
        <text>ATP-independent breakage of single-stranded DNA, followed by passage and rejoining.</text>
        <dbReference type="EC" id="5.6.2.1"/>
    </reaction>
</comment>
<dbReference type="SMART" id="SM00436">
    <property type="entry name" value="TOP1Bc"/>
    <property type="match status" value="1"/>
</dbReference>
<dbReference type="GO" id="GO:0008270">
    <property type="term" value="F:zinc ion binding"/>
    <property type="evidence" value="ECO:0007669"/>
    <property type="project" value="UniProtKB-KW"/>
</dbReference>
<evidence type="ECO:0000256" key="1">
    <source>
        <dbReference type="ARBA" id="ARBA00000213"/>
    </source>
</evidence>
<sequence length="782" mass="86343">MKRSGARSGPQGDPIQDKTRVKTKRGKKVSKPLVIVESPAKIKTLKKHLGGGYNVAATVGHIMDLPPRELGIDIEDGFKPRYAGIPGKKKVISSLKKAAAGAMDIYLAPDPDREGEAIAWHAAETLKKKGRRFHRVLFHELTPKAVRAAIQSPEELNAHKYEAQKTRRILDRLVGYQISPLLWRKVKGGLSAGRVQSVAVRIICERERAIHAFVPEEYWSVTALLKTGDGASFPARLTRKDGKKIKIPDGEASAAIVRDLSHETYEVEKVVKKTTKRNPLPPFITSKLQQEAIRKLRFTAKKTMAVAQKLYEGVDLGTGDRSGLITYMRTDSTRISAEAAGEALAFIRDTFGSDFAPDRPRFFKNRKKVQDAHEAIRPTSVFITPEKAASALDKDGLALYTLIWKRFVASQMSQALIDKVSASIKAGAYTFSASGSSVKFPGFMSLYQSTDARKENERTQLPDLSGGMPLDLEKIEPKQHFTAPPPRFSEASLVKELEENGIGRPSTYAAILSTIRDKGYVDLVRRYFRPNELGFIVNDLLVENFPDVLNVDFTARMEDSLDSVEAASARGPDILAGFYGPFKQELESAVEGMLNIKGVGFPTELKCPECGVALHLKVSRYGPYLACDAYPDCSYTSDYERDEKGKIKPVKSRAGEEAGRDCAKCGRPMIIKRGRYGEFLACSGYPECKNTLSVSSGGATGVKCPGKDCDGDIVERKSKRGKIFYGCARFPECKFASWDKPVNEACPQCGSVYLLEKTTKKSGRRLACPDKSCRYVRELDGP</sequence>
<dbReference type="PROSITE" id="PS50880">
    <property type="entry name" value="TOPRIM"/>
    <property type="match status" value="1"/>
</dbReference>
<dbReference type="Gene3D" id="2.70.20.10">
    <property type="entry name" value="Topoisomerase I, domain 3"/>
    <property type="match status" value="1"/>
</dbReference>
<feature type="site" description="Interaction with DNA" evidence="10">
    <location>
        <position position="183"/>
    </location>
</feature>
<dbReference type="PROSITE" id="PS00396">
    <property type="entry name" value="TOPO_IA_1"/>
    <property type="match status" value="1"/>
</dbReference>
<feature type="domain" description="Topo IA-type catalytic" evidence="13">
    <location>
        <begin position="157"/>
        <end position="586"/>
    </location>
</feature>
<dbReference type="GO" id="GO:0005694">
    <property type="term" value="C:chromosome"/>
    <property type="evidence" value="ECO:0007669"/>
    <property type="project" value="InterPro"/>
</dbReference>
<dbReference type="SUPFAM" id="SSF56712">
    <property type="entry name" value="Prokaryotic type I DNA topoisomerase"/>
    <property type="match status" value="1"/>
</dbReference>
<dbReference type="Gene3D" id="3.30.65.10">
    <property type="entry name" value="Bacterial Topoisomerase I, domain 1"/>
    <property type="match status" value="3"/>
</dbReference>
<dbReference type="Gene3D" id="1.10.460.10">
    <property type="entry name" value="Topoisomerase I, domain 2"/>
    <property type="match status" value="1"/>
</dbReference>
<dbReference type="NCBIfam" id="TIGR01051">
    <property type="entry name" value="topA_bact"/>
    <property type="match status" value="1"/>
</dbReference>
<dbReference type="InterPro" id="IPR013824">
    <property type="entry name" value="Topo_IA_cen_sub1"/>
</dbReference>
<dbReference type="InterPro" id="IPR034149">
    <property type="entry name" value="TOPRIM_TopoI"/>
</dbReference>
<dbReference type="GO" id="GO:0003917">
    <property type="term" value="F:DNA topoisomerase type I (single strand cut, ATP-independent) activity"/>
    <property type="evidence" value="ECO:0007669"/>
    <property type="project" value="UniProtKB-UniRule"/>
</dbReference>
<dbReference type="InterPro" id="IPR013497">
    <property type="entry name" value="Topo_IA_cen"/>
</dbReference>
<proteinExistence type="inferred from homology"/>
<dbReference type="AlphaFoldDB" id="A0A484HP53"/>
<evidence type="ECO:0000256" key="10">
    <source>
        <dbReference type="HAMAP-Rule" id="MF_00952"/>
    </source>
</evidence>
<keyword evidence="3" id="KW-0479">Metal-binding</keyword>
<evidence type="ECO:0000256" key="9">
    <source>
        <dbReference type="ARBA" id="ARBA00023235"/>
    </source>
</evidence>
<feature type="domain" description="Toprim" evidence="12">
    <location>
        <begin position="31"/>
        <end position="141"/>
    </location>
</feature>